<evidence type="ECO:0000256" key="1">
    <source>
        <dbReference type="SAM" id="MobiDB-lite"/>
    </source>
</evidence>
<feature type="region of interest" description="Disordered" evidence="1">
    <location>
        <begin position="725"/>
        <end position="745"/>
    </location>
</feature>
<dbReference type="Gene3D" id="3.20.20.450">
    <property type="entry name" value="EAL domain"/>
    <property type="match status" value="1"/>
</dbReference>
<dbReference type="InterPro" id="IPR029787">
    <property type="entry name" value="Nucleotide_cyclase"/>
</dbReference>
<feature type="domain" description="EAL" evidence="3">
    <location>
        <begin position="480"/>
        <end position="733"/>
    </location>
</feature>
<evidence type="ECO:0000259" key="3">
    <source>
        <dbReference type="PROSITE" id="PS50883"/>
    </source>
</evidence>
<dbReference type="InterPro" id="IPR000160">
    <property type="entry name" value="GGDEF_dom"/>
</dbReference>
<dbReference type="PROSITE" id="PS50887">
    <property type="entry name" value="GGDEF"/>
    <property type="match status" value="1"/>
</dbReference>
<gene>
    <name evidence="5" type="ORF">IAC59_06345</name>
</gene>
<reference evidence="5" key="2">
    <citation type="journal article" date="2021" name="PeerJ">
        <title>Extensive microbial diversity within the chicken gut microbiome revealed by metagenomics and culture.</title>
        <authorList>
            <person name="Gilroy R."/>
            <person name="Ravi A."/>
            <person name="Getino M."/>
            <person name="Pursley I."/>
            <person name="Horton D.L."/>
            <person name="Alikhan N.F."/>
            <person name="Baker D."/>
            <person name="Gharbi K."/>
            <person name="Hall N."/>
            <person name="Watson M."/>
            <person name="Adriaenssens E.M."/>
            <person name="Foster-Nyarko E."/>
            <person name="Jarju S."/>
            <person name="Secka A."/>
            <person name="Antonio M."/>
            <person name="Oren A."/>
            <person name="Chaudhuri R.R."/>
            <person name="La Ragione R."/>
            <person name="Hildebrand F."/>
            <person name="Pallen M.J."/>
        </authorList>
    </citation>
    <scope>NUCLEOTIDE SEQUENCE</scope>
    <source>
        <strain evidence="5">ChiSxjej2B14-8506</strain>
    </source>
</reference>
<evidence type="ECO:0000259" key="4">
    <source>
        <dbReference type="PROSITE" id="PS50887"/>
    </source>
</evidence>
<sequence>MALFGRSKTQVNDNRRVVRGYRLMVTSIAILFIATIFYLGRISYLSGRNVDSMLRDVCTQYAHTLDERVNAQLSELRAIANTLEASGLNTYEECIELLSRQDTVYKRMGIVATDGMLYSTGVEPRSLAEADSQKIQLIRQRTGSYGLVTATFEDNDGQSVVLCAANLSGNGPISGMLYAILSEELFSELTMGGATSDDYVCVTDQTGKFLNMTPALSDVVHQDDELLSGLRSALLESAHGNFNVVGWGDYRLATAQLSYNGWLMAQLTPTSEVWDIDARDATAGAVISLTLLAIAITISAFALWRKVRGQENRVREAGRDPITGIYNHLGFADAAATLLRRAGTQRFALVCLRTDVQDVYGSLYGYSTGRRVLEDMARIINAECESGEACARMEGGQFLMLLRFSDTADVLLRVKALNSHLLTRLSLRTHLHYGIYVTGDGLLPLNQMIERAAEAARRVMRKGDLVGLYDDELHRRQQQDEALLARAADALKSGEFEVRYLPLRDANTLEIVAAEAVALWHLPDGTVLPPAEFMPLLARNSMAGPLNQFILERACHDLRAELDAGRTPSRVLVHMARECLIDGAFLRSAQQLTQQYALSYSKLEVVLGESVFADAAALNANAIQQLHAAGMRVCVDDYGQGSGSLCAFGDMPVDAIRLADAFCERTTETDKGLELLRGLVALANSLHMDVYAGAVTSAQLELLRASGCMCVQRVLDAPDSSAEYCSLSDVRPEPQPESDGFDDWA</sequence>
<proteinExistence type="predicted"/>
<dbReference type="EMBL" id="DVNK01000039">
    <property type="protein sequence ID" value="HIU46861.1"/>
    <property type="molecule type" value="Genomic_DNA"/>
</dbReference>
<feature type="domain" description="GGDEF" evidence="4">
    <location>
        <begin position="345"/>
        <end position="471"/>
    </location>
</feature>
<dbReference type="InterPro" id="IPR001633">
    <property type="entry name" value="EAL_dom"/>
</dbReference>
<keyword evidence="2" id="KW-0812">Transmembrane</keyword>
<evidence type="ECO:0000256" key="2">
    <source>
        <dbReference type="SAM" id="Phobius"/>
    </source>
</evidence>
<organism evidence="5 6">
    <name type="scientific">Candidatus Fimadaptatus faecigallinarum</name>
    <dbReference type="NCBI Taxonomy" id="2840814"/>
    <lineage>
        <taxon>Bacteria</taxon>
        <taxon>Bacillati</taxon>
        <taxon>Bacillota</taxon>
        <taxon>Clostridia</taxon>
        <taxon>Eubacteriales</taxon>
        <taxon>Candidatus Fimadaptatus</taxon>
    </lineage>
</organism>
<evidence type="ECO:0000313" key="6">
    <source>
        <dbReference type="Proteomes" id="UP000824123"/>
    </source>
</evidence>
<dbReference type="Pfam" id="PF00990">
    <property type="entry name" value="GGDEF"/>
    <property type="match status" value="1"/>
</dbReference>
<keyword evidence="2" id="KW-0472">Membrane</keyword>
<dbReference type="GO" id="GO:0071111">
    <property type="term" value="F:cyclic-guanylate-specific phosphodiesterase activity"/>
    <property type="evidence" value="ECO:0007669"/>
    <property type="project" value="InterPro"/>
</dbReference>
<dbReference type="InterPro" id="IPR035919">
    <property type="entry name" value="EAL_sf"/>
</dbReference>
<reference evidence="5" key="1">
    <citation type="submission" date="2020-10" db="EMBL/GenBank/DDBJ databases">
        <authorList>
            <person name="Gilroy R."/>
        </authorList>
    </citation>
    <scope>NUCLEOTIDE SEQUENCE</scope>
    <source>
        <strain evidence="5">ChiSxjej2B14-8506</strain>
    </source>
</reference>
<dbReference type="InterPro" id="IPR043128">
    <property type="entry name" value="Rev_trsase/Diguanyl_cyclase"/>
</dbReference>
<dbReference type="InterPro" id="IPR050706">
    <property type="entry name" value="Cyclic-di-GMP_PDE-like"/>
</dbReference>
<keyword evidence="2" id="KW-1133">Transmembrane helix</keyword>
<evidence type="ECO:0000313" key="5">
    <source>
        <dbReference type="EMBL" id="HIU46861.1"/>
    </source>
</evidence>
<dbReference type="PANTHER" id="PTHR33121">
    <property type="entry name" value="CYCLIC DI-GMP PHOSPHODIESTERASE PDEF"/>
    <property type="match status" value="1"/>
</dbReference>
<dbReference type="PROSITE" id="PS50883">
    <property type="entry name" value="EAL"/>
    <property type="match status" value="1"/>
</dbReference>
<dbReference type="Gene3D" id="3.30.70.270">
    <property type="match status" value="1"/>
</dbReference>
<dbReference type="SMART" id="SM00267">
    <property type="entry name" value="GGDEF"/>
    <property type="match status" value="1"/>
</dbReference>
<dbReference type="PANTHER" id="PTHR33121:SF70">
    <property type="entry name" value="SIGNALING PROTEIN YKOW"/>
    <property type="match status" value="1"/>
</dbReference>
<dbReference type="SMART" id="SM00052">
    <property type="entry name" value="EAL"/>
    <property type="match status" value="1"/>
</dbReference>
<name>A0A9D1LRU4_9FIRM</name>
<accession>A0A9D1LRU4</accession>
<dbReference type="AlphaFoldDB" id="A0A9D1LRU4"/>
<dbReference type="CDD" id="cd01948">
    <property type="entry name" value="EAL"/>
    <property type="match status" value="1"/>
</dbReference>
<dbReference type="SUPFAM" id="SSF141868">
    <property type="entry name" value="EAL domain-like"/>
    <property type="match status" value="1"/>
</dbReference>
<comment type="caution">
    <text evidence="5">The sequence shown here is derived from an EMBL/GenBank/DDBJ whole genome shotgun (WGS) entry which is preliminary data.</text>
</comment>
<feature type="transmembrane region" description="Helical" evidence="2">
    <location>
        <begin position="21"/>
        <end position="40"/>
    </location>
</feature>
<dbReference type="SUPFAM" id="SSF55073">
    <property type="entry name" value="Nucleotide cyclase"/>
    <property type="match status" value="1"/>
</dbReference>
<protein>
    <submittedName>
        <fullName evidence="5">EAL domain-containing protein</fullName>
    </submittedName>
</protein>
<dbReference type="Proteomes" id="UP000824123">
    <property type="component" value="Unassembled WGS sequence"/>
</dbReference>
<dbReference type="Pfam" id="PF00563">
    <property type="entry name" value="EAL"/>
    <property type="match status" value="1"/>
</dbReference>